<dbReference type="EMBL" id="FOHB01000001">
    <property type="protein sequence ID" value="SER78192.1"/>
    <property type="molecule type" value="Genomic_DNA"/>
</dbReference>
<evidence type="ECO:0000256" key="1">
    <source>
        <dbReference type="SAM" id="MobiDB-lite"/>
    </source>
</evidence>
<proteinExistence type="predicted"/>
<sequence length="304" mass="32624">MPTTRRGGSRRGGVVLSEQRPRSRRRRALTRIVLALFALSIVVAGYLGYQGVLRNFGGPRCQATALGNSVDFDPSQTGYAATITGLAVKRGLPPRAATIAIATAIQESKLRNLRYGDRDSLGLFQQRPSQGWGTEQQILDPVHATNAFYDALVKVKGYEQMEITKVAQEVQKSGYPEAYADHEKEGRILASTISGHSPGGLGCRLDDAKGSDPKALATSLKTELGVAATPRGRTLTVKAGSDLQAWNIGAWSVAKANQHGVTAVRVGDHQWTRTRDKDGWTWKKVSGAAAGRTVTITFAPAAQS</sequence>
<reference evidence="4" key="1">
    <citation type="submission" date="2016-10" db="EMBL/GenBank/DDBJ databases">
        <authorList>
            <person name="Varghese N."/>
            <person name="Submissions S."/>
        </authorList>
    </citation>
    <scope>NUCLEOTIDE SEQUENCE [LARGE SCALE GENOMIC DNA]</scope>
    <source>
        <strain evidence="4">CGMCC 1.6963</strain>
    </source>
</reference>
<keyword evidence="2" id="KW-0812">Transmembrane</keyword>
<keyword evidence="4" id="KW-1185">Reference proteome</keyword>
<protein>
    <recommendedName>
        <fullName evidence="5">Heavy metal transporter</fullName>
    </recommendedName>
</protein>
<evidence type="ECO:0000256" key="2">
    <source>
        <dbReference type="SAM" id="Phobius"/>
    </source>
</evidence>
<evidence type="ECO:0000313" key="4">
    <source>
        <dbReference type="Proteomes" id="UP000199019"/>
    </source>
</evidence>
<evidence type="ECO:0008006" key="5">
    <source>
        <dbReference type="Google" id="ProtNLM"/>
    </source>
</evidence>
<gene>
    <name evidence="3" type="ORF">SAMN05216199_1198</name>
</gene>
<keyword evidence="2" id="KW-0472">Membrane</keyword>
<accession>A0A1H9RZI4</accession>
<organism evidence="3 4">
    <name type="scientific">Pedococcus cremeus</name>
    <dbReference type="NCBI Taxonomy" id="587636"/>
    <lineage>
        <taxon>Bacteria</taxon>
        <taxon>Bacillati</taxon>
        <taxon>Actinomycetota</taxon>
        <taxon>Actinomycetes</taxon>
        <taxon>Micrococcales</taxon>
        <taxon>Intrasporangiaceae</taxon>
        <taxon>Pedococcus</taxon>
    </lineage>
</organism>
<name>A0A1H9RZI4_9MICO</name>
<evidence type="ECO:0000313" key="3">
    <source>
        <dbReference type="EMBL" id="SER78192.1"/>
    </source>
</evidence>
<feature type="transmembrane region" description="Helical" evidence="2">
    <location>
        <begin position="28"/>
        <end position="49"/>
    </location>
</feature>
<keyword evidence="2" id="KW-1133">Transmembrane helix</keyword>
<dbReference type="RefSeq" id="WP_245735622.1">
    <property type="nucleotide sequence ID" value="NZ_FOHB01000001.1"/>
</dbReference>
<dbReference type="STRING" id="587636.SAMN05216199_1198"/>
<dbReference type="Proteomes" id="UP000199019">
    <property type="component" value="Unassembled WGS sequence"/>
</dbReference>
<dbReference type="AlphaFoldDB" id="A0A1H9RZI4"/>
<feature type="region of interest" description="Disordered" evidence="1">
    <location>
        <begin position="1"/>
        <end position="20"/>
    </location>
</feature>